<dbReference type="GO" id="GO:0051301">
    <property type="term" value="P:cell division"/>
    <property type="evidence" value="ECO:0007669"/>
    <property type="project" value="UniProtKB-ARBA"/>
</dbReference>
<comment type="function">
    <text evidence="9">Auxin response factors (ARFs) are transcriptional factors that bind specifically to the DNA sequence 5'-TGTCTC-3' found in the auxin-responsive promoter elements (AuxREs). Could act as transcriptional activator or repressor. Formation of heterodimers with Aux/IAA proteins may alter their ability to modulate early auxin response genes expression.</text>
</comment>
<dbReference type="SMART" id="SM01019">
    <property type="entry name" value="B3"/>
    <property type="match status" value="1"/>
</dbReference>
<dbReference type="SUPFAM" id="SSF101936">
    <property type="entry name" value="DNA-binding pseudobarrel domain"/>
    <property type="match status" value="1"/>
</dbReference>
<evidence type="ECO:0000256" key="1">
    <source>
        <dbReference type="ARBA" id="ARBA00004123"/>
    </source>
</evidence>
<evidence type="ECO:0000256" key="4">
    <source>
        <dbReference type="ARBA" id="ARBA00023015"/>
    </source>
</evidence>
<evidence type="ECO:0000256" key="7">
    <source>
        <dbReference type="ARBA" id="ARBA00023242"/>
    </source>
</evidence>
<feature type="domain" description="TF-B3" evidence="12">
    <location>
        <begin position="122"/>
        <end position="224"/>
    </location>
</feature>
<dbReference type="Gene3D" id="3.10.20.90">
    <property type="entry name" value="Phosphatidylinositol 3-kinase Catalytic Subunit, Chain A, domain 1"/>
    <property type="match status" value="1"/>
</dbReference>
<evidence type="ECO:0000259" key="12">
    <source>
        <dbReference type="PROSITE" id="PS50863"/>
    </source>
</evidence>
<dbReference type="GO" id="GO:0003677">
    <property type="term" value="F:DNA binding"/>
    <property type="evidence" value="ECO:0007669"/>
    <property type="project" value="UniProtKB-KW"/>
</dbReference>
<dbReference type="PROSITE" id="PS51745">
    <property type="entry name" value="PB1"/>
    <property type="match status" value="1"/>
</dbReference>
<evidence type="ECO:0000259" key="13">
    <source>
        <dbReference type="PROSITE" id="PS51745"/>
    </source>
</evidence>
<keyword evidence="15" id="KW-1185">Reference proteome</keyword>
<dbReference type="GO" id="GO:0005634">
    <property type="term" value="C:nucleus"/>
    <property type="evidence" value="ECO:0007669"/>
    <property type="project" value="UniProtKB-SubCell"/>
</dbReference>
<dbReference type="PROSITE" id="PS50863">
    <property type="entry name" value="B3"/>
    <property type="match status" value="1"/>
</dbReference>
<dbReference type="GO" id="GO:0048829">
    <property type="term" value="P:root cap development"/>
    <property type="evidence" value="ECO:0007669"/>
    <property type="project" value="UniProtKB-ARBA"/>
</dbReference>
<gene>
    <name evidence="14" type="ORF">KIW84_057725</name>
</gene>
<keyword evidence="4 10" id="KW-0805">Transcription regulation</keyword>
<dbReference type="Gramene" id="Psat05G0772500-T1">
    <property type="protein sequence ID" value="KAI5413223.1"/>
    <property type="gene ID" value="KIW84_057725"/>
</dbReference>
<dbReference type="Gene3D" id="2.40.330.10">
    <property type="entry name" value="DNA-binding pseudobarrel domain"/>
    <property type="match status" value="1"/>
</dbReference>
<keyword evidence="5 10" id="KW-0238">DNA-binding</keyword>
<feature type="domain" description="PB1" evidence="13">
    <location>
        <begin position="601"/>
        <end position="681"/>
    </location>
</feature>
<evidence type="ECO:0000313" key="15">
    <source>
        <dbReference type="Proteomes" id="UP001058974"/>
    </source>
</evidence>
<evidence type="ECO:0000256" key="8">
    <source>
        <dbReference type="ARBA" id="ARBA00023294"/>
    </source>
</evidence>
<comment type="subcellular location">
    <subcellularLocation>
        <location evidence="1 10">Nucleus</location>
    </subcellularLocation>
</comment>
<proteinExistence type="inferred from homology"/>
<evidence type="ECO:0000256" key="2">
    <source>
        <dbReference type="ARBA" id="ARBA00007853"/>
    </source>
</evidence>
<comment type="caution">
    <text evidence="14">The sequence shown here is derived from an EMBL/GenBank/DDBJ whole genome shotgun (WGS) entry which is preliminary data.</text>
</comment>
<evidence type="ECO:0000256" key="10">
    <source>
        <dbReference type="RuleBase" id="RU004561"/>
    </source>
</evidence>
<dbReference type="Gene3D" id="2.30.30.1040">
    <property type="match status" value="1"/>
</dbReference>
<dbReference type="EMBL" id="JAMSHJ010000005">
    <property type="protein sequence ID" value="KAI5413223.1"/>
    <property type="molecule type" value="Genomic_DNA"/>
</dbReference>
<dbReference type="GO" id="GO:0007389">
    <property type="term" value="P:pattern specification process"/>
    <property type="evidence" value="ECO:0007669"/>
    <property type="project" value="UniProtKB-ARBA"/>
</dbReference>
<dbReference type="InterPro" id="IPR015300">
    <property type="entry name" value="DNA-bd_pseudobarrel_sf"/>
</dbReference>
<dbReference type="GO" id="GO:0009734">
    <property type="term" value="P:auxin-activated signaling pathway"/>
    <property type="evidence" value="ECO:0007669"/>
    <property type="project" value="UniProtKB-KW"/>
</dbReference>
<sequence>MSEQSKQNFKPMKEAEKSLDPQLWHACAGGMVQMPPVNTKVFYFPQGHAEHAQSNVDFGDSFRIPPLILCRVASVKFLADPETDEVFSKITLIPLRNSELENEDSDTFNGNASESSEKPASFAKTLTQSDANNGGGFSVPRYCAETIFPRLDYSAEPPVQTVIAKDVHGEVWKFRHIYRGTPRRHLLTTGWSSFVNQKKLVAGDSIVFLRGENGELYVGIRRAKRGIVNGLETPSGWSSGNGSSGLGIGPYGGAFSVFLREENNKLLRNGIGDGGVGGNLGGGRVKVSGESVKEAMRLAASNQTFEVVYYPRASTPEFCVKVSSVKAAMRIQWCSGMRFKMPFETEDSSRISWFMGTISSVHVVDPIRWPNSPWRLLQVTWDEPDLLHNVKRVSPWLVELVSSMSVIHLSPFSPPRKKLRFPQHPDFPLDVVQFPIPTFSGNPLNPLCCLSSSSDHYNAPAAGIQGARHAQIGISLSDLRVNNINNNRIQLGVFPNNPETISNDKSKESLSCLLTIGNSHKRSLEINSDNNVKRHQFLLFGQPILTEQQISRKASSDKDKEKWFLSDTSQSSISEQFSPGKSSITTTSTTEFCWQQLGLDTGHCKVFLESEDVGRTLDLSCIGSYEELYRKLAKMFGIERSEMLSRVLYRDATGTVKQTGEEPFSDFMKTAKRLTILMDSASKDTRRVCITRARNGECGLDASNKTGPMSIFA</sequence>
<dbReference type="AlphaFoldDB" id="A0A9D4X3X5"/>
<feature type="region of interest" description="Disordered" evidence="11">
    <location>
        <begin position="101"/>
        <end position="122"/>
    </location>
</feature>
<dbReference type="FunFam" id="2.40.330.10:FF:000001">
    <property type="entry name" value="Auxin response factor"/>
    <property type="match status" value="1"/>
</dbReference>
<dbReference type="PANTHER" id="PTHR31384">
    <property type="entry name" value="AUXIN RESPONSE FACTOR 4-RELATED"/>
    <property type="match status" value="1"/>
</dbReference>
<evidence type="ECO:0000256" key="5">
    <source>
        <dbReference type="ARBA" id="ARBA00023125"/>
    </source>
</evidence>
<dbReference type="InterPro" id="IPR053793">
    <property type="entry name" value="PB1-like"/>
</dbReference>
<dbReference type="Pfam" id="PF06507">
    <property type="entry name" value="ARF_AD"/>
    <property type="match status" value="1"/>
</dbReference>
<organism evidence="14 15">
    <name type="scientific">Pisum sativum</name>
    <name type="common">Garden pea</name>
    <name type="synonym">Lathyrus oleraceus</name>
    <dbReference type="NCBI Taxonomy" id="3888"/>
    <lineage>
        <taxon>Eukaryota</taxon>
        <taxon>Viridiplantae</taxon>
        <taxon>Streptophyta</taxon>
        <taxon>Embryophyta</taxon>
        <taxon>Tracheophyta</taxon>
        <taxon>Spermatophyta</taxon>
        <taxon>Magnoliopsida</taxon>
        <taxon>eudicotyledons</taxon>
        <taxon>Gunneridae</taxon>
        <taxon>Pentapetalae</taxon>
        <taxon>rosids</taxon>
        <taxon>fabids</taxon>
        <taxon>Fabales</taxon>
        <taxon>Fabaceae</taxon>
        <taxon>Papilionoideae</taxon>
        <taxon>50 kb inversion clade</taxon>
        <taxon>NPAAA clade</taxon>
        <taxon>Hologalegina</taxon>
        <taxon>IRL clade</taxon>
        <taxon>Fabeae</taxon>
        <taxon>Lathyrus</taxon>
    </lineage>
</organism>
<comment type="subunit">
    <text evidence="3 10">Homodimers and heterodimers.</text>
</comment>
<dbReference type="InterPro" id="IPR003340">
    <property type="entry name" value="B3_DNA-bd"/>
</dbReference>
<evidence type="ECO:0000256" key="11">
    <source>
        <dbReference type="SAM" id="MobiDB-lite"/>
    </source>
</evidence>
<dbReference type="GO" id="GO:0006355">
    <property type="term" value="P:regulation of DNA-templated transcription"/>
    <property type="evidence" value="ECO:0007669"/>
    <property type="project" value="InterPro"/>
</dbReference>
<dbReference type="InterPro" id="IPR010525">
    <property type="entry name" value="ARF_dom"/>
</dbReference>
<evidence type="ECO:0000313" key="14">
    <source>
        <dbReference type="EMBL" id="KAI5413223.1"/>
    </source>
</evidence>
<dbReference type="CDD" id="cd10017">
    <property type="entry name" value="B3_DNA"/>
    <property type="match status" value="1"/>
</dbReference>
<evidence type="ECO:0000256" key="3">
    <source>
        <dbReference type="ARBA" id="ARBA00011726"/>
    </source>
</evidence>
<dbReference type="FunFam" id="2.30.30.1040:FF:000002">
    <property type="entry name" value="Auxin response factor"/>
    <property type="match status" value="1"/>
</dbReference>
<dbReference type="Proteomes" id="UP001058974">
    <property type="component" value="Chromosome 5"/>
</dbReference>
<name>A0A9D4X3X5_PEA</name>
<keyword evidence="6 10" id="KW-0804">Transcription</keyword>
<protein>
    <recommendedName>
        <fullName evidence="10">Auxin response factor</fullName>
    </recommendedName>
</protein>
<dbReference type="InterPro" id="IPR044835">
    <property type="entry name" value="ARF_plant"/>
</dbReference>
<accession>A0A9D4X3X5</accession>
<dbReference type="Pfam" id="PF02362">
    <property type="entry name" value="B3"/>
    <property type="match status" value="1"/>
</dbReference>
<keyword evidence="7 10" id="KW-0539">Nucleus</keyword>
<reference evidence="14 15" key="1">
    <citation type="journal article" date="2022" name="Nat. Genet.">
        <title>Improved pea reference genome and pan-genome highlight genomic features and evolutionary characteristics.</title>
        <authorList>
            <person name="Yang T."/>
            <person name="Liu R."/>
            <person name="Luo Y."/>
            <person name="Hu S."/>
            <person name="Wang D."/>
            <person name="Wang C."/>
            <person name="Pandey M.K."/>
            <person name="Ge S."/>
            <person name="Xu Q."/>
            <person name="Li N."/>
            <person name="Li G."/>
            <person name="Huang Y."/>
            <person name="Saxena R.K."/>
            <person name="Ji Y."/>
            <person name="Li M."/>
            <person name="Yan X."/>
            <person name="He Y."/>
            <person name="Liu Y."/>
            <person name="Wang X."/>
            <person name="Xiang C."/>
            <person name="Varshney R.K."/>
            <person name="Ding H."/>
            <person name="Gao S."/>
            <person name="Zong X."/>
        </authorList>
    </citation>
    <scope>NUCLEOTIDE SEQUENCE [LARGE SCALE GENOMIC DNA]</scope>
    <source>
        <strain evidence="14 15">cv. Zhongwan 6</strain>
    </source>
</reference>
<comment type="similarity">
    <text evidence="2 10">Belongs to the ARF family.</text>
</comment>
<evidence type="ECO:0000256" key="6">
    <source>
        <dbReference type="ARBA" id="ARBA00023163"/>
    </source>
</evidence>
<evidence type="ECO:0000256" key="9">
    <source>
        <dbReference type="ARBA" id="ARBA00037697"/>
    </source>
</evidence>
<keyword evidence="8 10" id="KW-0927">Auxin signaling pathway</keyword>
<dbReference type="PANTHER" id="PTHR31384:SF188">
    <property type="entry name" value="AUXIN RESPONSE FACTOR"/>
    <property type="match status" value="1"/>
</dbReference>